<evidence type="ECO:0000313" key="1">
    <source>
        <dbReference type="EMBL" id="OAM90839.1"/>
    </source>
</evidence>
<dbReference type="InterPro" id="IPR010982">
    <property type="entry name" value="Lambda_DNA-bd_dom_sf"/>
</dbReference>
<protein>
    <submittedName>
        <fullName evidence="1">Uncharacterized protein</fullName>
    </submittedName>
</protein>
<sequence length="120" mass="13347">MAWERHSIHCVNEFMKILWEMLNRPPFDGNQRLLSRHTGIDTALLSRVLNGTRNPTPEFVGRLGGTLPAPEAAKLLKVYLEEVVAEITRTKRKTGSKGAWTPALGHLAISVSCEARKKSA</sequence>
<keyword evidence="2" id="KW-1185">Reference proteome</keyword>
<comment type="caution">
    <text evidence="1">The sequence shown here is derived from an EMBL/GenBank/DDBJ whole genome shotgun (WGS) entry which is preliminary data.</text>
</comment>
<dbReference type="SUPFAM" id="SSF47413">
    <property type="entry name" value="lambda repressor-like DNA-binding domains"/>
    <property type="match status" value="1"/>
</dbReference>
<dbReference type="EMBL" id="LRRQ01000046">
    <property type="protein sequence ID" value="OAM90839.1"/>
    <property type="molecule type" value="Genomic_DNA"/>
</dbReference>
<gene>
    <name evidence="1" type="ORF">AW736_05910</name>
</gene>
<evidence type="ECO:0000313" key="2">
    <source>
        <dbReference type="Proteomes" id="UP000078486"/>
    </source>
</evidence>
<organism evidence="1 2">
    <name type="scientific">Termitidicoccus mucosus</name>
    <dbReference type="NCBI Taxonomy" id="1184151"/>
    <lineage>
        <taxon>Bacteria</taxon>
        <taxon>Pseudomonadati</taxon>
        <taxon>Verrucomicrobiota</taxon>
        <taxon>Opitutia</taxon>
        <taxon>Opitutales</taxon>
        <taxon>Opitutaceae</taxon>
        <taxon>Termitidicoccus</taxon>
    </lineage>
</organism>
<dbReference type="GO" id="GO:0003677">
    <property type="term" value="F:DNA binding"/>
    <property type="evidence" value="ECO:0007669"/>
    <property type="project" value="InterPro"/>
</dbReference>
<accession>A0A178INQ8</accession>
<dbReference type="AlphaFoldDB" id="A0A178INQ8"/>
<dbReference type="Proteomes" id="UP000078486">
    <property type="component" value="Unassembled WGS sequence"/>
</dbReference>
<reference evidence="1 2" key="1">
    <citation type="submission" date="2016-01" db="EMBL/GenBank/DDBJ databases">
        <title>High potential of lignocellulose degradation of a new Verrucomicrobia species.</title>
        <authorList>
            <person name="Wang Y."/>
            <person name="Shi Y."/>
            <person name="Qiu Z."/>
            <person name="Liu S."/>
            <person name="Yang H."/>
        </authorList>
    </citation>
    <scope>NUCLEOTIDE SEQUENCE [LARGE SCALE GENOMIC DNA]</scope>
    <source>
        <strain evidence="1 2">TSB47</strain>
    </source>
</reference>
<name>A0A178INQ8_9BACT</name>
<proteinExistence type="predicted"/>